<dbReference type="InterPro" id="IPR007110">
    <property type="entry name" value="Ig-like_dom"/>
</dbReference>
<dbReference type="InterPro" id="IPR000242">
    <property type="entry name" value="PTP_cat"/>
</dbReference>
<evidence type="ECO:0000256" key="5">
    <source>
        <dbReference type="ARBA" id="ARBA00022729"/>
    </source>
</evidence>
<dbReference type="InterPro" id="IPR003961">
    <property type="entry name" value="FN3_dom"/>
</dbReference>
<dbReference type="Pfam" id="PF00102">
    <property type="entry name" value="Y_phosphatase"/>
    <property type="match status" value="2"/>
</dbReference>
<comment type="subcellular location">
    <subcellularLocation>
        <location evidence="1">Membrane</location>
        <topology evidence="1">Single-pass type I membrane protein</topology>
    </subcellularLocation>
</comment>
<reference evidence="23" key="1">
    <citation type="submission" date="2022-11" db="UniProtKB">
        <authorList>
            <consortium name="EnsemblMetazoa"/>
        </authorList>
    </citation>
    <scope>IDENTIFICATION</scope>
</reference>
<dbReference type="InterPro" id="IPR000387">
    <property type="entry name" value="Tyr_Pase_dom"/>
</dbReference>
<keyword evidence="11 14" id="KW-1015">Disulfide bond</keyword>
<dbReference type="InterPro" id="IPR008979">
    <property type="entry name" value="Galactose-bd-like_sf"/>
</dbReference>
<keyword evidence="3 16" id="KW-0812">Transmembrane</keyword>
<dbReference type="Gene3D" id="2.60.120.260">
    <property type="entry name" value="Galactose-binding domain-like"/>
    <property type="match status" value="1"/>
</dbReference>
<dbReference type="PROSITE" id="PS50026">
    <property type="entry name" value="EGF_3"/>
    <property type="match status" value="1"/>
</dbReference>
<organism evidence="23 24">
    <name type="scientific">Patiria miniata</name>
    <name type="common">Bat star</name>
    <name type="synonym">Asterina miniata</name>
    <dbReference type="NCBI Taxonomy" id="46514"/>
    <lineage>
        <taxon>Eukaryota</taxon>
        <taxon>Metazoa</taxon>
        <taxon>Echinodermata</taxon>
        <taxon>Eleutherozoa</taxon>
        <taxon>Asterozoa</taxon>
        <taxon>Asteroidea</taxon>
        <taxon>Valvatacea</taxon>
        <taxon>Valvatida</taxon>
        <taxon>Asterinidae</taxon>
        <taxon>Patiria</taxon>
    </lineage>
</organism>
<feature type="domain" description="Tyrosine-protein phosphatase" evidence="19">
    <location>
        <begin position="2070"/>
        <end position="2331"/>
    </location>
</feature>
<feature type="domain" description="Fibronectin type-III" evidence="22">
    <location>
        <begin position="1202"/>
        <end position="1297"/>
    </location>
</feature>
<dbReference type="SUPFAM" id="SSF49785">
    <property type="entry name" value="Galactose-binding domain-like"/>
    <property type="match status" value="1"/>
</dbReference>
<dbReference type="InterPro" id="IPR050713">
    <property type="entry name" value="RTP_Phos/Ushers"/>
</dbReference>
<feature type="domain" description="Tyrosine specific protein phosphatases" evidence="20">
    <location>
        <begin position="1956"/>
        <end position="2029"/>
    </location>
</feature>
<evidence type="ECO:0000256" key="14">
    <source>
        <dbReference type="PROSITE-ProRule" id="PRU00076"/>
    </source>
</evidence>
<keyword evidence="5 17" id="KW-0732">Signal</keyword>
<evidence type="ECO:0000256" key="3">
    <source>
        <dbReference type="ARBA" id="ARBA00022692"/>
    </source>
</evidence>
<dbReference type="EC" id="3.1.3.48" evidence="2"/>
<evidence type="ECO:0000259" key="20">
    <source>
        <dbReference type="PROSITE" id="PS50056"/>
    </source>
</evidence>
<dbReference type="FunFam" id="3.90.190.10:FF:000088">
    <property type="entry name" value="Receptor protein-tyrosine phosphatase LAR"/>
    <property type="match status" value="1"/>
</dbReference>
<feature type="domain" description="Fibronectin type-III" evidence="22">
    <location>
        <begin position="680"/>
        <end position="788"/>
    </location>
</feature>
<dbReference type="InterPro" id="IPR000742">
    <property type="entry name" value="EGF"/>
</dbReference>
<dbReference type="PROSITE" id="PS00383">
    <property type="entry name" value="TYR_PHOSPHATASE_1"/>
    <property type="match status" value="1"/>
</dbReference>
<keyword evidence="12" id="KW-0325">Glycoprotein</keyword>
<dbReference type="Gene3D" id="2.170.300.10">
    <property type="entry name" value="Tie2 ligand-binding domain superfamily"/>
    <property type="match status" value="1"/>
</dbReference>
<feature type="domain" description="Tyrosine specific protein phosphatases" evidence="20">
    <location>
        <begin position="2248"/>
        <end position="2322"/>
    </location>
</feature>
<dbReference type="PANTHER" id="PTHR46957">
    <property type="entry name" value="CYTOKINE RECEPTOR"/>
    <property type="match status" value="1"/>
</dbReference>
<feature type="domain" description="Fibronectin type-III" evidence="22">
    <location>
        <begin position="1099"/>
        <end position="1200"/>
    </location>
</feature>
<dbReference type="Gene3D" id="3.90.190.10">
    <property type="entry name" value="Protein tyrosine phosphatase superfamily"/>
    <property type="match status" value="2"/>
</dbReference>
<feature type="domain" description="Fibronectin type-III" evidence="22">
    <location>
        <begin position="1401"/>
        <end position="1501"/>
    </location>
</feature>
<dbReference type="PROSITE" id="PS01186">
    <property type="entry name" value="EGF_2"/>
    <property type="match status" value="1"/>
</dbReference>
<dbReference type="SUPFAM" id="SSF49265">
    <property type="entry name" value="Fibronectin type III"/>
    <property type="match status" value="5"/>
</dbReference>
<dbReference type="PROSITE" id="PS50835">
    <property type="entry name" value="IG_LIKE"/>
    <property type="match status" value="1"/>
</dbReference>
<feature type="domain" description="Fibronectin type-III" evidence="22">
    <location>
        <begin position="1299"/>
        <end position="1397"/>
    </location>
</feature>
<evidence type="ECO:0000256" key="4">
    <source>
        <dbReference type="ARBA" id="ARBA00022723"/>
    </source>
</evidence>
<name>A0A914ARC7_PATMI</name>
<feature type="domain" description="Fibronectin type-III" evidence="22">
    <location>
        <begin position="789"/>
        <end position="889"/>
    </location>
</feature>
<evidence type="ECO:0000256" key="8">
    <source>
        <dbReference type="ARBA" id="ARBA00022912"/>
    </source>
</evidence>
<feature type="signal peptide" evidence="17">
    <location>
        <begin position="1"/>
        <end position="28"/>
    </location>
</feature>
<proteinExistence type="predicted"/>
<feature type="compositionally biased region" description="Basic and acidic residues" evidence="15">
    <location>
        <begin position="1754"/>
        <end position="1765"/>
    </location>
</feature>
<comment type="caution">
    <text evidence="14">Lacks conserved residue(s) required for the propagation of feature annotation.</text>
</comment>
<evidence type="ECO:0000313" key="24">
    <source>
        <dbReference type="Proteomes" id="UP000887568"/>
    </source>
</evidence>
<evidence type="ECO:0000256" key="15">
    <source>
        <dbReference type="SAM" id="MobiDB-lite"/>
    </source>
</evidence>
<evidence type="ECO:0000256" key="6">
    <source>
        <dbReference type="ARBA" id="ARBA00022801"/>
    </source>
</evidence>
<dbReference type="SMART" id="SM00060">
    <property type="entry name" value="FN3"/>
    <property type="match status" value="8"/>
</dbReference>
<keyword evidence="14" id="KW-0245">EGF-like domain</keyword>
<evidence type="ECO:0000259" key="21">
    <source>
        <dbReference type="PROSITE" id="PS50835"/>
    </source>
</evidence>
<evidence type="ECO:0000313" key="23">
    <source>
        <dbReference type="EnsemblMetazoa" id="XP_038066610.1"/>
    </source>
</evidence>
<feature type="disulfide bond" evidence="14">
    <location>
        <begin position="410"/>
        <end position="419"/>
    </location>
</feature>
<dbReference type="PROSITE" id="PS50055">
    <property type="entry name" value="TYR_PHOSPHATASE_PTP"/>
    <property type="match status" value="2"/>
</dbReference>
<dbReference type="CDD" id="cd00063">
    <property type="entry name" value="FN3"/>
    <property type="match status" value="6"/>
</dbReference>
<dbReference type="PROSITE" id="PS50853">
    <property type="entry name" value="FN3"/>
    <property type="match status" value="8"/>
</dbReference>
<dbReference type="SUPFAM" id="SSF52799">
    <property type="entry name" value="(Phosphotyrosine protein) phosphatases II"/>
    <property type="match status" value="2"/>
</dbReference>
<feature type="chain" id="PRO_5037205435" description="protein-tyrosine-phosphatase" evidence="17">
    <location>
        <begin position="29"/>
        <end position="2342"/>
    </location>
</feature>
<dbReference type="GeneID" id="119736667"/>
<keyword evidence="7" id="KW-0106">Calcium</keyword>
<protein>
    <recommendedName>
        <fullName evidence="2">protein-tyrosine-phosphatase</fullName>
        <ecNumber evidence="2">3.1.3.48</ecNumber>
    </recommendedName>
</protein>
<dbReference type="SMART" id="SM00181">
    <property type="entry name" value="EGF"/>
    <property type="match status" value="3"/>
</dbReference>
<dbReference type="PANTHER" id="PTHR46957:SF3">
    <property type="entry name" value="CYTOKINE RECEPTOR"/>
    <property type="match status" value="1"/>
</dbReference>
<keyword evidence="6" id="KW-0378">Hydrolase</keyword>
<dbReference type="PROSITE" id="PS50056">
    <property type="entry name" value="TYR_PHOSPHATASE_2"/>
    <property type="match status" value="2"/>
</dbReference>
<dbReference type="OrthoDB" id="1668230at2759"/>
<dbReference type="InterPro" id="IPR016130">
    <property type="entry name" value="Tyr_Pase_AS"/>
</dbReference>
<dbReference type="FunFam" id="3.90.190.10:FF:000102">
    <property type="entry name" value="Receptor-type tyrosine-protein phosphatase"/>
    <property type="match status" value="1"/>
</dbReference>
<evidence type="ECO:0000259" key="18">
    <source>
        <dbReference type="PROSITE" id="PS50026"/>
    </source>
</evidence>
<feature type="domain" description="Fibronectin type-III" evidence="22">
    <location>
        <begin position="893"/>
        <end position="996"/>
    </location>
</feature>
<dbReference type="EnsemblMetazoa" id="XM_038210682.1">
    <property type="protein sequence ID" value="XP_038066610.1"/>
    <property type="gene ID" value="LOC119736667"/>
</dbReference>
<keyword evidence="4" id="KW-0479">Metal-binding</keyword>
<feature type="domain" description="Tyrosine-protein phosphatase" evidence="19">
    <location>
        <begin position="1784"/>
        <end position="2038"/>
    </location>
</feature>
<dbReference type="Pfam" id="PF00041">
    <property type="entry name" value="fn3"/>
    <property type="match status" value="5"/>
</dbReference>
<dbReference type="SMART" id="SM00404">
    <property type="entry name" value="PTPc_motif"/>
    <property type="match status" value="2"/>
</dbReference>
<dbReference type="GO" id="GO:0016020">
    <property type="term" value="C:membrane"/>
    <property type="evidence" value="ECO:0007669"/>
    <property type="project" value="UniProtKB-SubCell"/>
</dbReference>
<dbReference type="Proteomes" id="UP000887568">
    <property type="component" value="Unplaced"/>
</dbReference>
<dbReference type="SMART" id="SM00409">
    <property type="entry name" value="IG"/>
    <property type="match status" value="1"/>
</dbReference>
<dbReference type="CDD" id="cd00054">
    <property type="entry name" value="EGF_CA"/>
    <property type="match status" value="1"/>
</dbReference>
<dbReference type="Pfam" id="PF22633">
    <property type="entry name" value="F5_F8_type_C_2"/>
    <property type="match status" value="1"/>
</dbReference>
<evidence type="ECO:0000256" key="13">
    <source>
        <dbReference type="ARBA" id="ARBA00051722"/>
    </source>
</evidence>
<evidence type="ECO:0000256" key="10">
    <source>
        <dbReference type="ARBA" id="ARBA00023136"/>
    </source>
</evidence>
<dbReference type="SMART" id="SM00607">
    <property type="entry name" value="FTP"/>
    <property type="match status" value="1"/>
</dbReference>
<dbReference type="InterPro" id="IPR003599">
    <property type="entry name" value="Ig_sub"/>
</dbReference>
<evidence type="ECO:0000259" key="22">
    <source>
        <dbReference type="PROSITE" id="PS50853"/>
    </source>
</evidence>
<dbReference type="GO" id="GO:0004725">
    <property type="term" value="F:protein tyrosine phosphatase activity"/>
    <property type="evidence" value="ECO:0007669"/>
    <property type="project" value="UniProtKB-EC"/>
</dbReference>
<feature type="domain" description="Fibronectin type-III" evidence="22">
    <location>
        <begin position="1001"/>
        <end position="1095"/>
    </location>
</feature>
<dbReference type="InterPro" id="IPR036179">
    <property type="entry name" value="Ig-like_dom_sf"/>
</dbReference>
<dbReference type="InterPro" id="IPR036116">
    <property type="entry name" value="FN3_sf"/>
</dbReference>
<evidence type="ECO:0000256" key="9">
    <source>
        <dbReference type="ARBA" id="ARBA00022989"/>
    </source>
</evidence>
<dbReference type="PROSITE" id="PS00022">
    <property type="entry name" value="EGF_1"/>
    <property type="match status" value="2"/>
</dbReference>
<evidence type="ECO:0000256" key="17">
    <source>
        <dbReference type="SAM" id="SignalP"/>
    </source>
</evidence>
<feature type="domain" description="EGF-like" evidence="18">
    <location>
        <begin position="389"/>
        <end position="420"/>
    </location>
</feature>
<dbReference type="InterPro" id="IPR057598">
    <property type="entry name" value="Fn3_PTPRU"/>
</dbReference>
<dbReference type="Gene3D" id="2.60.40.10">
    <property type="entry name" value="Immunoglobulins"/>
    <property type="match status" value="9"/>
</dbReference>
<dbReference type="InterPro" id="IPR013783">
    <property type="entry name" value="Ig-like_fold"/>
</dbReference>
<keyword evidence="10 16" id="KW-0472">Membrane</keyword>
<dbReference type="OMA" id="INGYWKR"/>
<dbReference type="GO" id="GO:0046872">
    <property type="term" value="F:metal ion binding"/>
    <property type="evidence" value="ECO:0007669"/>
    <property type="project" value="UniProtKB-KW"/>
</dbReference>
<dbReference type="SUPFAM" id="SSF48726">
    <property type="entry name" value="Immunoglobulin"/>
    <property type="match status" value="1"/>
</dbReference>
<dbReference type="InterPro" id="IPR003595">
    <property type="entry name" value="Tyr_Pase_cat"/>
</dbReference>
<evidence type="ECO:0000256" key="1">
    <source>
        <dbReference type="ARBA" id="ARBA00004479"/>
    </source>
</evidence>
<evidence type="ECO:0000256" key="2">
    <source>
        <dbReference type="ARBA" id="ARBA00013064"/>
    </source>
</evidence>
<evidence type="ECO:0000256" key="16">
    <source>
        <dbReference type="SAM" id="Phobius"/>
    </source>
</evidence>
<sequence length="2342" mass="257368">METSRACSCYLGVRILLLLFFIPNQGVALIDLRDKYVSQSSNVSTDSYATWAVDGDIDTISHTLCNGDQWWRVDLGTTYRLQRITIVNRNDRHGSRLQGAIVRAGLDADHSQNARVGSPVTYGQAYPGGQTLNFVPDPVVSARYVSVDLYNNCLQLAELRLEEEVIISSGELVDFTCFNENPLLSITTESTFIGGYKGNVALLGDAVTFGRTVSTATGDGLPLCSCIPNPGDGRGTAISRQYMNCPSGLCSCGGTGSSCLYRIGAFYCQIDTGTTVEKITTVTLNSNAVIIPKRQTITVSLGESLTLEVFTTLSPLPDWRWRKTSAEFNGWFNNWFGNQSPTISSVTAADAGVYECHEPGQRGQGRHAIFRVIVRGCPSNMWGPSTGCQNVCPVCYNGGMCHDVTGQCICAPGFSGSNCHIANGRNAWGMNGTLPCTGAEDRHGASCRGRLFCLQDPFGCSCAAGYKGIGCDQECDQPNTFGPYCTQTCHCAEGITCLTDTGECNDPSCTDEYCPQQCASGWKGRNCQVQTPCPPGYYGEICTQRCNCRDNQACNEEMGDCVDGCADGYRGAACDQDGTRAIVSFGQTSKLNAGQPVTVKCETVGNPLPTEDDIILQDVRSNEIDPVRSFESSDFNDYRRFNEYILTGDDAVSGARLTCFLRKLDNTFLPEFLTLDLYEPPSLASAPYAGPKDSTSIKVRWNSWTSAQGRGDGPVLRFEVHYRLRSDDMDDTTYEFVEIAATNTSTALIIRELEVDTEYDFVVVVVREGEGGAGPPSPKATIGTTCANPTTAPMVQLDVVSSTELRLSWQFPPESTWQCSSLQYVQVYRKQSSEVEFPSNTIQYEATGSFTTLGSLAPCTSYDVYVTFTNRDGLYSPGSIIVTATTETTVPGPVTSLRIFNPPGSSHNQLGVSWSSPSADNNCPVDAYIISHSLTRIKACGSSSVDPGTISQRVIVTTLSLNNLKPYSSYSVSVVAVNSAGNSTVSASSEDTSAAVPSFVPTVNVLDSDITSNRIHFTWDEVSCEDLNGPHSSRAYRAELTNFATDDSTTYSTNLEYRTESWLTPCTMYSFQIAVVNTFGIGTYSNATEVTTKTVVPSQVRDLSAEAVDGYPTVLRVRWNRPSGNCPIDHYTVSYDLFRLLKCEYPTSNRIEAGRTTLMEYNITGLFPNSEYSVYVTATTSAGEGSEDYEYVYTAEAAPSEPPRNVINTATLKRGLRFAWQSPSCPGRRGVIVGYTYRLIDLERGGENVTEDTSSSVTDADIDGLVPYTLYSFQVLARTAAGNGPYSDAIKLRTDQAKPPQITSVTTPSGDATSITVQWPRPDPPYGIIIAYYVVYGIVSQGNQSTLQVTEGLNDTVVEVELTGLVADSNYSIQVQAETVVNRGVLSEPVYRITQEGIPNMPSSLRVVSRKQTELSIAWDEPTAPNGQIIKYTVKYRVIDKPYDPDFRPSSEYTDSDTTPEVRGRSILGLLPGTKYEIMVTASTRLGPGPAAVMEAYTEPASDIPAPVAPIVDPKMSTGTKVVISIPIVDNDYVVSYLVKVNKTSSRKRRQSLPVQQEDFGSYDANPGHYWAGEVNKSEHTGTFEIGDNKTYGGYYNPPLQEGATYEIQTGSSSKTDDSHMVALSKPIKVTAGDYGDAPQPPSPEDGGGSIGTIIAVVLVLLIGSFLIFGGVMVVKRRRAQKTAKPFDSVGMTTIDDSKFTKKSPPSPQMKHVASEDALTNMADTMPPEGDLRPAPSNSSTLPADIHRKPTARVTKEKPSSGPVKVDKLSDYVKAKKAKNNEGFRVDYSGLPSDQIHPMDVAKKDENKVKNRYANIIAYDHSRVILDKLDGDPHSDYVNASYIDGYKHPRKYIASQGPNVASTKDMWRMIWQEKTNIIVMVTHLVEGGKKKCEQYWPTTSRSYSGIEVTLESESKLADYIVRAFKVKKGDEERKLMQYHFTSWPDMGLPQYASPLLRFVAVVKEGCAKYPDMGPIIVHCSAGVGRTGTFITIDAMLDQAKGEGQVDVLQFATNMRDRRVRMVQTQEQYMFIFDALLEAFLCGQTWVSVDDLRQAMDRLNTPSPTGRSTLMQDEFSKLTVLQPPAKADRFRGAKDPINANKNRFPDNLPLDRGRPYLMTMGTEQSTNYINASFINGYWKRDQYIITQIPMPNTSIDFWSMVYDYNSSTIVMLNPLDPSDETMDRYWPEKSMSAYGPYSVQLVSVESYDGTICRTFTLDNMNKPKDDAHTVRQFEFQGWSSDAEIPSSAMSLLKLITYLERWLEDHDGPVTVQCLNGVRSSGLFCAILSMLDKIKAEKIVDVFNAVKSVRNTRPSGVASLEQYKYCYDTALMHLQSFDIYENFR</sequence>
<evidence type="ECO:0000259" key="19">
    <source>
        <dbReference type="PROSITE" id="PS50055"/>
    </source>
</evidence>
<dbReference type="InterPro" id="IPR006585">
    <property type="entry name" value="FTP1"/>
</dbReference>
<evidence type="ECO:0000256" key="12">
    <source>
        <dbReference type="ARBA" id="ARBA00023180"/>
    </source>
</evidence>
<feature type="transmembrane region" description="Helical" evidence="16">
    <location>
        <begin position="1651"/>
        <end position="1675"/>
    </location>
</feature>
<evidence type="ECO:0000256" key="7">
    <source>
        <dbReference type="ARBA" id="ARBA00022837"/>
    </source>
</evidence>
<keyword evidence="24" id="KW-1185">Reference proteome</keyword>
<dbReference type="InterPro" id="IPR029021">
    <property type="entry name" value="Prot-tyrosine_phosphatase-like"/>
</dbReference>
<feature type="region of interest" description="Disordered" evidence="15">
    <location>
        <begin position="1727"/>
        <end position="1765"/>
    </location>
</feature>
<dbReference type="RefSeq" id="XP_038066610.1">
    <property type="nucleotide sequence ID" value="XM_038210682.1"/>
</dbReference>
<evidence type="ECO:0000256" key="11">
    <source>
        <dbReference type="ARBA" id="ARBA00023157"/>
    </source>
</evidence>
<dbReference type="Pfam" id="PF23144">
    <property type="entry name" value="Fn3_PTPRU"/>
    <property type="match status" value="1"/>
</dbReference>
<dbReference type="SMART" id="SM00194">
    <property type="entry name" value="PTPc"/>
    <property type="match status" value="2"/>
</dbReference>
<keyword evidence="8" id="KW-0904">Protein phosphatase</keyword>
<dbReference type="PRINTS" id="PR00700">
    <property type="entry name" value="PRTYPHPHTASE"/>
</dbReference>
<keyword evidence="9 16" id="KW-1133">Transmembrane helix</keyword>
<comment type="catalytic activity">
    <reaction evidence="13">
        <text>O-phospho-L-tyrosyl-[protein] + H2O = L-tyrosyl-[protein] + phosphate</text>
        <dbReference type="Rhea" id="RHEA:10684"/>
        <dbReference type="Rhea" id="RHEA-COMP:10136"/>
        <dbReference type="Rhea" id="RHEA-COMP:20101"/>
        <dbReference type="ChEBI" id="CHEBI:15377"/>
        <dbReference type="ChEBI" id="CHEBI:43474"/>
        <dbReference type="ChEBI" id="CHEBI:46858"/>
        <dbReference type="ChEBI" id="CHEBI:61978"/>
        <dbReference type="EC" id="3.1.3.48"/>
    </reaction>
</comment>
<accession>A0A914ARC7</accession>
<feature type="domain" description="Ig-like" evidence="21">
    <location>
        <begin position="292"/>
        <end position="356"/>
    </location>
</feature>